<dbReference type="PANTHER" id="PTHR24416">
    <property type="entry name" value="TYROSINE-PROTEIN KINASE RECEPTOR"/>
    <property type="match status" value="1"/>
</dbReference>
<dbReference type="InterPro" id="IPR017441">
    <property type="entry name" value="Protein_kinase_ATP_BS"/>
</dbReference>
<dbReference type="Pfam" id="PF07714">
    <property type="entry name" value="PK_Tyr_Ser-Thr"/>
    <property type="match status" value="1"/>
</dbReference>
<evidence type="ECO:0000256" key="7">
    <source>
        <dbReference type="ARBA" id="ARBA00022723"/>
    </source>
</evidence>
<dbReference type="SMART" id="SM00060">
    <property type="entry name" value="FN3"/>
    <property type="match status" value="3"/>
</dbReference>
<comment type="cofactor">
    <cofactor evidence="1">
        <name>Mn(2+)</name>
        <dbReference type="ChEBI" id="CHEBI:29035"/>
    </cofactor>
</comment>
<keyword evidence="10 20" id="KW-0547">Nucleotide-binding</keyword>
<evidence type="ECO:0000256" key="8">
    <source>
        <dbReference type="ARBA" id="ARBA00022729"/>
    </source>
</evidence>
<evidence type="ECO:0000259" key="24">
    <source>
        <dbReference type="PROSITE" id="PS50853"/>
    </source>
</evidence>
<dbReference type="InterPro" id="IPR013783">
    <property type="entry name" value="Ig-like_fold"/>
</dbReference>
<dbReference type="Gene3D" id="2.10.220.10">
    <property type="entry name" value="Hormone Receptor, Insulin-like Growth Factor Receptor 1, Chain A, domain 2"/>
    <property type="match status" value="1"/>
</dbReference>
<evidence type="ECO:0000256" key="21">
    <source>
        <dbReference type="RuleBase" id="RU000312"/>
    </source>
</evidence>
<feature type="domain" description="Fibronectin type-III" evidence="24">
    <location>
        <begin position="823"/>
        <end position="924"/>
    </location>
</feature>
<keyword evidence="8" id="KW-0732">Signal</keyword>
<dbReference type="EMBL" id="GECZ01003109">
    <property type="protein sequence ID" value="JAS66660.1"/>
    <property type="molecule type" value="Transcribed_RNA"/>
</dbReference>
<dbReference type="InterPro" id="IPR036941">
    <property type="entry name" value="Rcpt_L-dom_sf"/>
</dbReference>
<sequence length="1284" mass="147054">MPRVESTMMAAKRSIHRTTCECGRSDVMRYKCWRVCGATILLLIMRTNETLICNSINARNSAADLKQLEGCTVVEGFVKIVLMEHANETDFDDYSFPELREITEFLMVARVRGLRSLGKLFPNLERIGGYRFMDSTNYALVVHEMWSLEDIGLKSLKEITKGSVIIYKNRSLCFVKTINWSLIQNKSDVNKNYMSLNYDPAYCPPCPQCKDGLCWNGADCQINTRERADCHKLCVGGCFDSGPNGCYSCRGLLDPNGNCSDRCPSNTYEFLNRRCITREECITTPLHYDDNGSDEYSDNYIIFEDKCLVDCPSGYMPNRKETDCHPCKAGKCQKLCLGADIKSIEAAKALSGCTHVIGSVNISIKSNNPKATTTELEAHLGSIEEITGCLKVTRSSVTDFNFLRNLTLIRGNAKGGNALIVMENHHLQKLWDWNVKKNLSVLKGRLFFHYNPKLCLEHIDKLMKVIHYEHNVTNFEIERESNGYKFSCYEVAIENITVTSKSFDMLQIHVPYSEIYGTFGAIQFVVYYTKDPFMNLSMFDDLDQCSDHGWKTKDFLIYPNDDYFRNNGFFVDLIDLEPFTLYAFYVTSYNINRKGARSRVNHDKTLPSTPSELAQLQAFSNASNTITLQWLPPNCINGKLKEYVVTWFELVEESPLAALRNYCDHPIAYRTPTYPDLHVTTTPQTFAKSNDCCEVENKPTSTIDSFQNLCLREKEMFELIIYRPSDPNTPKSVNKFIFKNSKQHTGNINPKNKTTFESETKQNVIRLSPYSLGTTITGLKNFRDYVISVTACRSTDPDEPYTSETLKCSRREIVIVRTQEDRESDKINGGIQYEVAERSLSIFWNAPQNPNGLLVAFEIHYQTSNVNNPKPTVDCVTFSEYEKNGKRHTITGLSSGEYEFRIRAISLSGGGPFTHFIRFSIEDEILSTSEILLICVLLIIVTALTLFLISYCYRTKPYDNYNVVFAEVNPNYQYIADHFEVERENVEFGRELGVGSFGKVYEGILKPKKTHCAIKTLFENATEQNEQEFLREATVMKSMVDAHHIVKLLGVVSEGRPSLVIMELMELGDLKSYLRKLREIRPLSNATMIKMSIEIADAMAFMEAHKFVHRDLAARNCMVGRDLTIKVGDFGMARDIYETDYYRKMNKGFLPIRWMAPESLKDGEFTSQSDVWSYGVVLWEIVTMAEQPYQGCSNEQVLHEVISGKTLDIPNNCPLSLRSTVRSCWRTKPSSRPSFMHLLFSLEYYHDDDFKQTAYYYTREAEILRKAVWEYVRMENLVDTFQQV</sequence>
<keyword evidence="15" id="KW-0829">Tyrosine-protein kinase</keyword>
<accession>A0A1B6GW53</accession>
<evidence type="ECO:0000256" key="12">
    <source>
        <dbReference type="ARBA" id="ARBA00022840"/>
    </source>
</evidence>
<evidence type="ECO:0000256" key="3">
    <source>
        <dbReference type="ARBA" id="ARBA00022553"/>
    </source>
</evidence>
<keyword evidence="7" id="KW-0479">Metal-binding</keyword>
<dbReference type="InterPro" id="IPR008266">
    <property type="entry name" value="Tyr_kinase_AS"/>
</dbReference>
<evidence type="ECO:0000256" key="2">
    <source>
        <dbReference type="ARBA" id="ARBA00004479"/>
    </source>
</evidence>
<dbReference type="GO" id="GO:0030424">
    <property type="term" value="C:axon"/>
    <property type="evidence" value="ECO:0007669"/>
    <property type="project" value="TreeGrafter"/>
</dbReference>
<dbReference type="InterPro" id="IPR036116">
    <property type="entry name" value="FN3_sf"/>
</dbReference>
<dbReference type="SUPFAM" id="SSF52058">
    <property type="entry name" value="L domain-like"/>
    <property type="match status" value="2"/>
</dbReference>
<evidence type="ECO:0000256" key="20">
    <source>
        <dbReference type="PROSITE-ProRule" id="PRU10141"/>
    </source>
</evidence>
<evidence type="ECO:0000256" key="14">
    <source>
        <dbReference type="ARBA" id="ARBA00023136"/>
    </source>
</evidence>
<keyword evidence="5" id="KW-0165">Cleavage on pair of basic residues</keyword>
<feature type="transmembrane region" description="Helical" evidence="22">
    <location>
        <begin position="931"/>
        <end position="953"/>
    </location>
</feature>
<evidence type="ECO:0000256" key="1">
    <source>
        <dbReference type="ARBA" id="ARBA00001936"/>
    </source>
</evidence>
<dbReference type="PROSITE" id="PS50011">
    <property type="entry name" value="PROTEIN_KINASE_DOM"/>
    <property type="match status" value="1"/>
</dbReference>
<keyword evidence="17" id="KW-0325">Glycoprotein</keyword>
<keyword evidence="3 21" id="KW-0597">Phosphoprotein</keyword>
<dbReference type="GO" id="GO:0005009">
    <property type="term" value="F:insulin receptor activity"/>
    <property type="evidence" value="ECO:0007669"/>
    <property type="project" value="TreeGrafter"/>
</dbReference>
<comment type="subcellular location">
    <subcellularLocation>
        <location evidence="2">Membrane</location>
        <topology evidence="2">Single-pass type I membrane protein</topology>
    </subcellularLocation>
</comment>
<dbReference type="InterPro" id="IPR006211">
    <property type="entry name" value="Furin-like_Cys-rich_dom"/>
</dbReference>
<dbReference type="EC" id="2.7.10.1" evidence="21"/>
<reference evidence="25" key="1">
    <citation type="submission" date="2015-11" db="EMBL/GenBank/DDBJ databases">
        <title>De novo transcriptome assembly of four potential Pierce s Disease insect vectors from Arizona vineyards.</title>
        <authorList>
            <person name="Tassone E.E."/>
        </authorList>
    </citation>
    <scope>NUCLEOTIDE SEQUENCE</scope>
</reference>
<gene>
    <name evidence="25" type="ORF">g.31173</name>
</gene>
<evidence type="ECO:0000256" key="11">
    <source>
        <dbReference type="ARBA" id="ARBA00022777"/>
    </source>
</evidence>
<keyword evidence="11" id="KW-0418">Kinase</keyword>
<dbReference type="SMART" id="SM00261">
    <property type="entry name" value="FU"/>
    <property type="match status" value="1"/>
</dbReference>
<name>A0A1B6GW53_9HEMI</name>
<dbReference type="InterPro" id="IPR006212">
    <property type="entry name" value="Furin_repeat"/>
</dbReference>
<dbReference type="Gene3D" id="2.60.40.10">
    <property type="entry name" value="Immunoglobulins"/>
    <property type="match status" value="3"/>
</dbReference>
<organism evidence="25">
    <name type="scientific">Cuerna arida</name>
    <dbReference type="NCBI Taxonomy" id="1464854"/>
    <lineage>
        <taxon>Eukaryota</taxon>
        <taxon>Metazoa</taxon>
        <taxon>Ecdysozoa</taxon>
        <taxon>Arthropoda</taxon>
        <taxon>Hexapoda</taxon>
        <taxon>Insecta</taxon>
        <taxon>Pterygota</taxon>
        <taxon>Neoptera</taxon>
        <taxon>Paraneoptera</taxon>
        <taxon>Hemiptera</taxon>
        <taxon>Auchenorrhyncha</taxon>
        <taxon>Membracoidea</taxon>
        <taxon>Cicadellidae</taxon>
        <taxon>Cicadellinae</taxon>
        <taxon>Proconiini</taxon>
        <taxon>Cuerna</taxon>
    </lineage>
</organism>
<dbReference type="PROSITE" id="PS00239">
    <property type="entry name" value="RECEPTOR_TYR_KIN_II"/>
    <property type="match status" value="1"/>
</dbReference>
<dbReference type="PRINTS" id="PR00109">
    <property type="entry name" value="TYRKINASE"/>
</dbReference>
<dbReference type="Gene3D" id="1.10.510.10">
    <property type="entry name" value="Transferase(Phosphotransferase) domain 1"/>
    <property type="match status" value="1"/>
</dbReference>
<evidence type="ECO:0000256" key="15">
    <source>
        <dbReference type="ARBA" id="ARBA00023137"/>
    </source>
</evidence>
<feature type="binding site" evidence="20">
    <location>
        <position position="1015"/>
    </location>
    <ligand>
        <name>ATP</name>
        <dbReference type="ChEBI" id="CHEBI:30616"/>
    </ligand>
</feature>
<dbReference type="CDD" id="cd00063">
    <property type="entry name" value="FN3"/>
    <property type="match status" value="2"/>
</dbReference>
<dbReference type="InterPro" id="IPR009030">
    <property type="entry name" value="Growth_fac_rcpt_cys_sf"/>
</dbReference>
<feature type="domain" description="Protein kinase" evidence="23">
    <location>
        <begin position="986"/>
        <end position="1245"/>
    </location>
</feature>
<evidence type="ECO:0000256" key="9">
    <source>
        <dbReference type="ARBA" id="ARBA00022737"/>
    </source>
</evidence>
<evidence type="ECO:0000259" key="23">
    <source>
        <dbReference type="PROSITE" id="PS50011"/>
    </source>
</evidence>
<evidence type="ECO:0000256" key="4">
    <source>
        <dbReference type="ARBA" id="ARBA00022679"/>
    </source>
</evidence>
<evidence type="ECO:0000256" key="18">
    <source>
        <dbReference type="ARBA" id="ARBA00023211"/>
    </source>
</evidence>
<dbReference type="PROSITE" id="PS00107">
    <property type="entry name" value="PROTEIN_KINASE_ATP"/>
    <property type="match status" value="1"/>
</dbReference>
<dbReference type="Pfam" id="PF01030">
    <property type="entry name" value="Recep_L_domain"/>
    <property type="match status" value="2"/>
</dbReference>
<keyword evidence="13 22" id="KW-1133">Transmembrane helix</keyword>
<keyword evidence="18" id="KW-0464">Manganese</keyword>
<dbReference type="GO" id="GO:0051897">
    <property type="term" value="P:positive regulation of phosphatidylinositol 3-kinase/protein kinase B signal transduction"/>
    <property type="evidence" value="ECO:0007669"/>
    <property type="project" value="TreeGrafter"/>
</dbReference>
<dbReference type="Gene3D" id="3.80.20.20">
    <property type="entry name" value="Receptor L-domain"/>
    <property type="match status" value="2"/>
</dbReference>
<dbReference type="InterPro" id="IPR001245">
    <property type="entry name" value="Ser-Thr/Tyr_kinase_cat_dom"/>
</dbReference>
<evidence type="ECO:0000256" key="17">
    <source>
        <dbReference type="ARBA" id="ARBA00023180"/>
    </source>
</evidence>
<keyword evidence="6 21" id="KW-0812">Transmembrane</keyword>
<dbReference type="InterPro" id="IPR020635">
    <property type="entry name" value="Tyr_kinase_cat_dom"/>
</dbReference>
<dbReference type="SMART" id="SM00219">
    <property type="entry name" value="TyrKc"/>
    <property type="match status" value="1"/>
</dbReference>
<dbReference type="InterPro" id="IPR050122">
    <property type="entry name" value="RTK"/>
</dbReference>
<keyword evidence="12 20" id="KW-0067">ATP-binding</keyword>
<evidence type="ECO:0000313" key="25">
    <source>
        <dbReference type="EMBL" id="JAS66660.1"/>
    </source>
</evidence>
<dbReference type="GO" id="GO:0043410">
    <property type="term" value="P:positive regulation of MAPK cascade"/>
    <property type="evidence" value="ECO:0007669"/>
    <property type="project" value="TreeGrafter"/>
</dbReference>
<dbReference type="SUPFAM" id="SSF56112">
    <property type="entry name" value="Protein kinase-like (PK-like)"/>
    <property type="match status" value="1"/>
</dbReference>
<proteinExistence type="inferred from homology"/>
<dbReference type="InterPro" id="IPR000719">
    <property type="entry name" value="Prot_kinase_dom"/>
</dbReference>
<dbReference type="InterPro" id="IPR000494">
    <property type="entry name" value="Rcpt_L-dom"/>
</dbReference>
<dbReference type="PROSITE" id="PS00109">
    <property type="entry name" value="PROTEIN_KINASE_TYR"/>
    <property type="match status" value="1"/>
</dbReference>
<dbReference type="Gene3D" id="3.30.200.20">
    <property type="entry name" value="Phosphorylase Kinase, domain 1"/>
    <property type="match status" value="1"/>
</dbReference>
<keyword evidence="4" id="KW-0808">Transferase</keyword>
<keyword evidence="14 22" id="KW-0472">Membrane</keyword>
<dbReference type="FunFam" id="1.10.510.10:FF:000554">
    <property type="entry name" value="Predicted protein"/>
    <property type="match status" value="1"/>
</dbReference>
<dbReference type="GO" id="GO:0042593">
    <property type="term" value="P:glucose homeostasis"/>
    <property type="evidence" value="ECO:0007669"/>
    <property type="project" value="TreeGrafter"/>
</dbReference>
<protein>
    <recommendedName>
        <fullName evidence="21">Tyrosine-protein kinase receptor</fullName>
        <ecNumber evidence="21">2.7.10.1</ecNumber>
    </recommendedName>
</protein>
<evidence type="ECO:0000256" key="5">
    <source>
        <dbReference type="ARBA" id="ARBA00022685"/>
    </source>
</evidence>
<comment type="catalytic activity">
    <reaction evidence="19 21">
        <text>L-tyrosyl-[protein] + ATP = O-phospho-L-tyrosyl-[protein] + ADP + H(+)</text>
        <dbReference type="Rhea" id="RHEA:10596"/>
        <dbReference type="Rhea" id="RHEA-COMP:10136"/>
        <dbReference type="Rhea" id="RHEA-COMP:20101"/>
        <dbReference type="ChEBI" id="CHEBI:15378"/>
        <dbReference type="ChEBI" id="CHEBI:30616"/>
        <dbReference type="ChEBI" id="CHEBI:46858"/>
        <dbReference type="ChEBI" id="CHEBI:61978"/>
        <dbReference type="ChEBI" id="CHEBI:456216"/>
        <dbReference type="EC" id="2.7.10.1"/>
    </reaction>
</comment>
<dbReference type="GO" id="GO:0046872">
    <property type="term" value="F:metal ion binding"/>
    <property type="evidence" value="ECO:0007669"/>
    <property type="project" value="UniProtKB-KW"/>
</dbReference>
<evidence type="ECO:0000256" key="10">
    <source>
        <dbReference type="ARBA" id="ARBA00022741"/>
    </source>
</evidence>
<dbReference type="PANTHER" id="PTHR24416:SF525">
    <property type="entry name" value="INSULIN-LIKE RECEPTOR"/>
    <property type="match status" value="1"/>
</dbReference>
<comment type="similarity">
    <text evidence="21">Belongs to the protein kinase superfamily. Tyr protein kinase family. Insulin receptor subfamily.</text>
</comment>
<dbReference type="GO" id="GO:0043560">
    <property type="term" value="F:insulin receptor substrate binding"/>
    <property type="evidence" value="ECO:0007669"/>
    <property type="project" value="TreeGrafter"/>
</dbReference>
<evidence type="ECO:0000256" key="22">
    <source>
        <dbReference type="SAM" id="Phobius"/>
    </source>
</evidence>
<evidence type="ECO:0000256" key="19">
    <source>
        <dbReference type="ARBA" id="ARBA00051243"/>
    </source>
</evidence>
<evidence type="ECO:0000256" key="16">
    <source>
        <dbReference type="ARBA" id="ARBA00023170"/>
    </source>
</evidence>
<dbReference type="InterPro" id="IPR003961">
    <property type="entry name" value="FN3_dom"/>
</dbReference>
<keyword evidence="16 21" id="KW-0675">Receptor</keyword>
<dbReference type="PROSITE" id="PS50853">
    <property type="entry name" value="FN3"/>
    <property type="match status" value="1"/>
</dbReference>
<evidence type="ECO:0000256" key="13">
    <source>
        <dbReference type="ARBA" id="ARBA00022989"/>
    </source>
</evidence>
<dbReference type="SUPFAM" id="SSF57184">
    <property type="entry name" value="Growth factor receptor domain"/>
    <property type="match status" value="1"/>
</dbReference>
<dbReference type="CDD" id="cd00064">
    <property type="entry name" value="FU"/>
    <property type="match status" value="1"/>
</dbReference>
<dbReference type="Pfam" id="PF00757">
    <property type="entry name" value="Furin-like"/>
    <property type="match status" value="1"/>
</dbReference>
<evidence type="ECO:0000256" key="6">
    <source>
        <dbReference type="ARBA" id="ARBA00022692"/>
    </source>
</evidence>
<dbReference type="GO" id="GO:0005899">
    <property type="term" value="C:insulin receptor complex"/>
    <property type="evidence" value="ECO:0007669"/>
    <property type="project" value="TreeGrafter"/>
</dbReference>
<dbReference type="SUPFAM" id="SSF49265">
    <property type="entry name" value="Fibronectin type III"/>
    <property type="match status" value="3"/>
</dbReference>
<dbReference type="InterPro" id="IPR011009">
    <property type="entry name" value="Kinase-like_dom_sf"/>
</dbReference>
<dbReference type="Pfam" id="PF00041">
    <property type="entry name" value="fn3"/>
    <property type="match status" value="1"/>
</dbReference>
<keyword evidence="9" id="KW-0677">Repeat</keyword>
<dbReference type="InterPro" id="IPR002011">
    <property type="entry name" value="Tyr_kinase_rcpt_2_CS"/>
</dbReference>
<dbReference type="GO" id="GO:0005524">
    <property type="term" value="F:ATP binding"/>
    <property type="evidence" value="ECO:0007669"/>
    <property type="project" value="UniProtKB-UniRule"/>
</dbReference>